<comment type="caution">
    <text evidence="9">The sequence shown here is derived from an EMBL/GenBank/DDBJ whole genome shotgun (WGS) entry which is preliminary data.</text>
</comment>
<accession>A0A9Q4G079</accession>
<name>A0A9Q4G079_SALAG</name>
<dbReference type="GO" id="GO:0008784">
    <property type="term" value="F:alanine racemase activity"/>
    <property type="evidence" value="ECO:0007669"/>
    <property type="project" value="UniProtKB-UniRule"/>
</dbReference>
<dbReference type="InterPro" id="IPR020622">
    <property type="entry name" value="Ala_racemase_pyridoxalP-BS"/>
</dbReference>
<dbReference type="InterPro" id="IPR000821">
    <property type="entry name" value="Ala_racemase"/>
</dbReference>
<organism evidence="9 10">
    <name type="scientific">Salipaludibacillus agaradhaerens</name>
    <name type="common">Bacillus agaradhaerens</name>
    <dbReference type="NCBI Taxonomy" id="76935"/>
    <lineage>
        <taxon>Bacteria</taxon>
        <taxon>Bacillati</taxon>
        <taxon>Bacillota</taxon>
        <taxon>Bacilli</taxon>
        <taxon>Bacillales</taxon>
        <taxon>Bacillaceae</taxon>
    </lineage>
</organism>
<evidence type="ECO:0000256" key="6">
    <source>
        <dbReference type="PIRSR" id="PIRSR600821-50"/>
    </source>
</evidence>
<keyword evidence="3 5" id="KW-0663">Pyridoxal phosphate</keyword>
<dbReference type="FunFam" id="3.20.20.10:FF:000002">
    <property type="entry name" value="Alanine racemase"/>
    <property type="match status" value="1"/>
</dbReference>
<dbReference type="GO" id="GO:0030632">
    <property type="term" value="P:D-alanine biosynthetic process"/>
    <property type="evidence" value="ECO:0007669"/>
    <property type="project" value="UniProtKB-UniRule"/>
</dbReference>
<dbReference type="Gene3D" id="3.20.20.10">
    <property type="entry name" value="Alanine racemase"/>
    <property type="match status" value="1"/>
</dbReference>
<evidence type="ECO:0000256" key="5">
    <source>
        <dbReference type="HAMAP-Rule" id="MF_01201"/>
    </source>
</evidence>
<evidence type="ECO:0000256" key="2">
    <source>
        <dbReference type="ARBA" id="ARBA00001933"/>
    </source>
</evidence>
<feature type="binding site" evidence="5 7">
    <location>
        <position position="139"/>
    </location>
    <ligand>
        <name>substrate</name>
    </ligand>
</feature>
<keyword evidence="10" id="KW-1185">Reference proteome</keyword>
<dbReference type="SUPFAM" id="SSF50621">
    <property type="entry name" value="Alanine racemase C-terminal domain-like"/>
    <property type="match status" value="1"/>
</dbReference>
<feature type="binding site" evidence="5 7">
    <location>
        <position position="319"/>
    </location>
    <ligand>
        <name>substrate</name>
    </ligand>
</feature>
<evidence type="ECO:0000256" key="3">
    <source>
        <dbReference type="ARBA" id="ARBA00022898"/>
    </source>
</evidence>
<dbReference type="InterPro" id="IPR001608">
    <property type="entry name" value="Ala_racemase_N"/>
</dbReference>
<evidence type="ECO:0000256" key="7">
    <source>
        <dbReference type="PIRSR" id="PIRSR600821-52"/>
    </source>
</evidence>
<proteinExistence type="inferred from homology"/>
<dbReference type="PANTHER" id="PTHR30511:SF0">
    <property type="entry name" value="ALANINE RACEMASE, CATABOLIC-RELATED"/>
    <property type="match status" value="1"/>
</dbReference>
<dbReference type="GO" id="GO:0030170">
    <property type="term" value="F:pyridoxal phosphate binding"/>
    <property type="evidence" value="ECO:0007669"/>
    <property type="project" value="UniProtKB-UniRule"/>
</dbReference>
<feature type="active site" description="Proton acceptor; specific for L-alanine" evidence="5">
    <location>
        <position position="272"/>
    </location>
</feature>
<feature type="active site" description="Proton acceptor; specific for D-alanine" evidence="5">
    <location>
        <position position="42"/>
    </location>
</feature>
<comment type="pathway">
    <text evidence="5">Amino-acid biosynthesis; D-alanine biosynthesis; D-alanine from L-alanine: step 1/1.</text>
</comment>
<dbReference type="PANTHER" id="PTHR30511">
    <property type="entry name" value="ALANINE RACEMASE"/>
    <property type="match status" value="1"/>
</dbReference>
<feature type="modified residue" description="N6-(pyridoxal phosphate)lysine" evidence="5 6">
    <location>
        <position position="42"/>
    </location>
</feature>
<evidence type="ECO:0000259" key="8">
    <source>
        <dbReference type="SMART" id="SM01005"/>
    </source>
</evidence>
<comment type="cofactor">
    <cofactor evidence="2 5 6">
        <name>pyridoxal 5'-phosphate</name>
        <dbReference type="ChEBI" id="CHEBI:597326"/>
    </cofactor>
</comment>
<dbReference type="Proteomes" id="UP001057753">
    <property type="component" value="Unassembled WGS sequence"/>
</dbReference>
<dbReference type="InterPro" id="IPR009006">
    <property type="entry name" value="Ala_racemase/Decarboxylase_C"/>
</dbReference>
<dbReference type="GO" id="GO:0009252">
    <property type="term" value="P:peptidoglycan biosynthetic process"/>
    <property type="evidence" value="ECO:0007669"/>
    <property type="project" value="TreeGrafter"/>
</dbReference>
<dbReference type="SMART" id="SM01005">
    <property type="entry name" value="Ala_racemase_C"/>
    <property type="match status" value="1"/>
</dbReference>
<dbReference type="FunFam" id="2.40.37.10:FF:000006">
    <property type="entry name" value="Alanine racemase"/>
    <property type="match status" value="1"/>
</dbReference>
<dbReference type="Pfam" id="PF00842">
    <property type="entry name" value="Ala_racemase_C"/>
    <property type="match status" value="1"/>
</dbReference>
<dbReference type="NCBIfam" id="TIGR00492">
    <property type="entry name" value="alr"/>
    <property type="match status" value="1"/>
</dbReference>
<protein>
    <recommendedName>
        <fullName evidence="5">Alanine racemase</fullName>
        <ecNumber evidence="5">5.1.1.1</ecNumber>
    </recommendedName>
</protein>
<evidence type="ECO:0000313" key="10">
    <source>
        <dbReference type="Proteomes" id="UP001057753"/>
    </source>
</evidence>
<dbReference type="PRINTS" id="PR00992">
    <property type="entry name" value="ALARACEMASE"/>
</dbReference>
<dbReference type="SUPFAM" id="SSF51419">
    <property type="entry name" value="PLP-binding barrel"/>
    <property type="match status" value="1"/>
</dbReference>
<sequence>MKEDQSFYRDTWVDVNLDAISENVKTIKGNLPKGVHVMAVVKANAYGHGAIEVATEALAAGATYLGVAILDEALALRQAGIKAPILVLGLVRPEDCQLAADNQIAVTVFQKDWLETASTYLDGKAHLHCHIKIDTGMGRIGLRTVEEIDNIVPIIKQTQNLVVEGLFTHLATADEVDMPYYEKQQTRFSWLVNVFEEKYGTEVPLKHCANSAAALRFGDRSYNLVRLGIAMYGLSPSPAIKPLLPVPLQEAFTLQSNITHIKKLPKGEGVSYGVTYETPRDEWIATVPIGYADGWIRANQSGDVLVNGERAPIVGRICMDQMMIRLQKPVKVGTTVTLIGENNGVLLSMDEVAERLGTINYEVPCVISYRVPRVIRKNGEIIKIYNKTLSL</sequence>
<dbReference type="RefSeq" id="WP_257822175.1">
    <property type="nucleotide sequence ID" value="NZ_JABXYM010000001.1"/>
</dbReference>
<comment type="function">
    <text evidence="5">Catalyzes the interconversion of L-alanine and D-alanine. May also act on other amino acids.</text>
</comment>
<evidence type="ECO:0000313" key="9">
    <source>
        <dbReference type="EMBL" id="MCR6097802.1"/>
    </source>
</evidence>
<evidence type="ECO:0000256" key="1">
    <source>
        <dbReference type="ARBA" id="ARBA00000316"/>
    </source>
</evidence>
<dbReference type="InterPro" id="IPR029066">
    <property type="entry name" value="PLP-binding_barrel"/>
</dbReference>
<dbReference type="Gene3D" id="2.40.37.10">
    <property type="entry name" value="Lyase, Ornithine Decarboxylase, Chain A, domain 1"/>
    <property type="match status" value="1"/>
</dbReference>
<dbReference type="EC" id="5.1.1.1" evidence="5"/>
<comment type="catalytic activity">
    <reaction evidence="1 5">
        <text>L-alanine = D-alanine</text>
        <dbReference type="Rhea" id="RHEA:20249"/>
        <dbReference type="ChEBI" id="CHEBI:57416"/>
        <dbReference type="ChEBI" id="CHEBI:57972"/>
        <dbReference type="EC" id="5.1.1.1"/>
    </reaction>
</comment>
<gene>
    <name evidence="9" type="primary">alr</name>
    <name evidence="9" type="ORF">HXA33_14795</name>
</gene>
<dbReference type="PROSITE" id="PS00395">
    <property type="entry name" value="ALANINE_RACEMASE"/>
    <property type="match status" value="1"/>
</dbReference>
<dbReference type="CDD" id="cd00430">
    <property type="entry name" value="PLPDE_III_AR"/>
    <property type="match status" value="1"/>
</dbReference>
<dbReference type="GO" id="GO:0005829">
    <property type="term" value="C:cytosol"/>
    <property type="evidence" value="ECO:0007669"/>
    <property type="project" value="TreeGrafter"/>
</dbReference>
<evidence type="ECO:0000256" key="4">
    <source>
        <dbReference type="ARBA" id="ARBA00023235"/>
    </source>
</evidence>
<comment type="similarity">
    <text evidence="5">Belongs to the alanine racemase family.</text>
</comment>
<dbReference type="EMBL" id="JABXYM010000001">
    <property type="protein sequence ID" value="MCR6097802.1"/>
    <property type="molecule type" value="Genomic_DNA"/>
</dbReference>
<feature type="domain" description="Alanine racemase C-terminal" evidence="8">
    <location>
        <begin position="251"/>
        <end position="376"/>
    </location>
</feature>
<dbReference type="HAMAP" id="MF_01201">
    <property type="entry name" value="Ala_racemase"/>
    <property type="match status" value="1"/>
</dbReference>
<reference evidence="9" key="1">
    <citation type="submission" date="2020-06" db="EMBL/GenBank/DDBJ databases">
        <title>Insight into the genomes of haloalkaliphilic bacilli from Kenyan soda lakes.</title>
        <authorList>
            <person name="Mwirichia R."/>
            <person name="Villamizar G.C."/>
            <person name="Poehlein A."/>
            <person name="Mugweru J."/>
            <person name="Kipnyargis A."/>
            <person name="Kiplimo D."/>
            <person name="Orwa P."/>
            <person name="Daniel R."/>
        </authorList>
    </citation>
    <scope>NUCLEOTIDE SEQUENCE</scope>
    <source>
        <strain evidence="9">B1096_S55</strain>
    </source>
</reference>
<dbReference type="Pfam" id="PF01168">
    <property type="entry name" value="Ala_racemase_N"/>
    <property type="match status" value="1"/>
</dbReference>
<keyword evidence="4 5" id="KW-0413">Isomerase</keyword>
<dbReference type="InterPro" id="IPR011079">
    <property type="entry name" value="Ala_racemase_C"/>
</dbReference>
<dbReference type="AlphaFoldDB" id="A0A9Q4G079"/>